<name>A0A317D5K8_9ACTN</name>
<dbReference type="Proteomes" id="UP000246050">
    <property type="component" value="Unassembled WGS sequence"/>
</dbReference>
<accession>A0A317D5K8</accession>
<proteinExistence type="predicted"/>
<sequence length="70" mass="8198">MRPGGRLIVGNFHPRNVTKALMDHVLDWRLVHRTEEDLDRLFQASDFGRPTTRVMYEPESINLFAECVKD</sequence>
<dbReference type="AlphaFoldDB" id="A0A317D5K8"/>
<evidence type="ECO:0000313" key="2">
    <source>
        <dbReference type="Proteomes" id="UP000246050"/>
    </source>
</evidence>
<evidence type="ECO:0000313" key="1">
    <source>
        <dbReference type="EMBL" id="PWR09894.1"/>
    </source>
</evidence>
<dbReference type="EMBL" id="QGKS01000378">
    <property type="protein sequence ID" value="PWR09894.1"/>
    <property type="molecule type" value="Genomic_DNA"/>
</dbReference>
<comment type="caution">
    <text evidence="1">The sequence shown here is derived from an EMBL/GenBank/DDBJ whole genome shotgun (WGS) entry which is preliminary data.</text>
</comment>
<protein>
    <submittedName>
        <fullName evidence="1">Uncharacterized protein</fullName>
    </submittedName>
</protein>
<organism evidence="1 2">
    <name type="scientific">Micromonospora sicca</name>
    <dbReference type="NCBI Taxonomy" id="2202420"/>
    <lineage>
        <taxon>Bacteria</taxon>
        <taxon>Bacillati</taxon>
        <taxon>Actinomycetota</taxon>
        <taxon>Actinomycetes</taxon>
        <taxon>Micromonosporales</taxon>
        <taxon>Micromonosporaceae</taxon>
        <taxon>Micromonospora</taxon>
    </lineage>
</organism>
<reference evidence="1 2" key="1">
    <citation type="submission" date="2018-05" db="EMBL/GenBank/DDBJ databases">
        <title>Micromonosporas from Atacama Desert.</title>
        <authorList>
            <person name="Carro L."/>
            <person name="Golinska P."/>
            <person name="Klenk H.-P."/>
            <person name="Goodfellow M."/>
        </authorList>
    </citation>
    <scope>NUCLEOTIDE SEQUENCE [LARGE SCALE GENOMIC DNA]</scope>
    <source>
        <strain evidence="1 2">4G51</strain>
    </source>
</reference>
<gene>
    <name evidence="1" type="ORF">DKT69_30065</name>
</gene>